<evidence type="ECO:0000313" key="3">
    <source>
        <dbReference type="Proteomes" id="UP000658127"/>
    </source>
</evidence>
<evidence type="ECO:0000313" key="2">
    <source>
        <dbReference type="EMBL" id="GGN84796.1"/>
    </source>
</evidence>
<keyword evidence="3" id="KW-1185">Reference proteome</keyword>
<feature type="transmembrane region" description="Helical" evidence="1">
    <location>
        <begin position="65"/>
        <end position="86"/>
    </location>
</feature>
<sequence length="147" mass="14637">MTTTTTATPTAVRTLPALNRAVAVLGGVVAAVVANLIVWGIGAAAGGSFITTDGGKVMDVAPGGVIFMSAVPLLIGLTVAVLVSYLWTGVLRVAAVVGSVLSIATIALTVASDFDTASTIALSVMHVVLVPVIVVALEGVRKSITAR</sequence>
<dbReference type="Pfam" id="PF19545">
    <property type="entry name" value="DUF6069"/>
    <property type="match status" value="1"/>
</dbReference>
<reference evidence="3" key="1">
    <citation type="journal article" date="2019" name="Int. J. Syst. Evol. Microbiol.">
        <title>The Global Catalogue of Microorganisms (GCM) 10K type strain sequencing project: providing services to taxonomists for standard genome sequencing and annotation.</title>
        <authorList>
            <consortium name="The Broad Institute Genomics Platform"/>
            <consortium name="The Broad Institute Genome Sequencing Center for Infectious Disease"/>
            <person name="Wu L."/>
            <person name="Ma J."/>
        </authorList>
    </citation>
    <scope>NUCLEOTIDE SEQUENCE [LARGE SCALE GENOMIC DNA]</scope>
    <source>
        <strain evidence="3">CGMCC 4.7329</strain>
    </source>
</reference>
<protein>
    <recommendedName>
        <fullName evidence="4">ABC transporter permease</fullName>
    </recommendedName>
</protein>
<proteinExistence type="predicted"/>
<accession>A0ABQ2KKF6</accession>
<evidence type="ECO:0008006" key="4">
    <source>
        <dbReference type="Google" id="ProtNLM"/>
    </source>
</evidence>
<keyword evidence="1" id="KW-0812">Transmembrane</keyword>
<evidence type="ECO:0000256" key="1">
    <source>
        <dbReference type="SAM" id="Phobius"/>
    </source>
</evidence>
<gene>
    <name evidence="2" type="ORF">GCM10011610_38460</name>
</gene>
<dbReference type="Proteomes" id="UP000658127">
    <property type="component" value="Unassembled WGS sequence"/>
</dbReference>
<dbReference type="RefSeq" id="WP_229739949.1">
    <property type="nucleotide sequence ID" value="NZ_BMNE01000004.1"/>
</dbReference>
<feature type="transmembrane region" description="Helical" evidence="1">
    <location>
        <begin position="117"/>
        <end position="137"/>
    </location>
</feature>
<name>A0ABQ2KKF6_9NOCA</name>
<comment type="caution">
    <text evidence="2">The sequence shown here is derived from an EMBL/GenBank/DDBJ whole genome shotgun (WGS) entry which is preliminary data.</text>
</comment>
<feature type="transmembrane region" description="Helical" evidence="1">
    <location>
        <begin position="93"/>
        <end position="111"/>
    </location>
</feature>
<keyword evidence="1" id="KW-0472">Membrane</keyword>
<dbReference type="InterPro" id="IPR045713">
    <property type="entry name" value="DUF6069"/>
</dbReference>
<dbReference type="EMBL" id="BMNE01000004">
    <property type="protein sequence ID" value="GGN84796.1"/>
    <property type="molecule type" value="Genomic_DNA"/>
</dbReference>
<feature type="transmembrane region" description="Helical" evidence="1">
    <location>
        <begin position="21"/>
        <end position="45"/>
    </location>
</feature>
<keyword evidence="1" id="KW-1133">Transmembrane helix</keyword>
<organism evidence="2 3">
    <name type="scientific">Nocardia rhizosphaerihabitans</name>
    <dbReference type="NCBI Taxonomy" id="1691570"/>
    <lineage>
        <taxon>Bacteria</taxon>
        <taxon>Bacillati</taxon>
        <taxon>Actinomycetota</taxon>
        <taxon>Actinomycetes</taxon>
        <taxon>Mycobacteriales</taxon>
        <taxon>Nocardiaceae</taxon>
        <taxon>Nocardia</taxon>
    </lineage>
</organism>